<evidence type="ECO:0000256" key="6">
    <source>
        <dbReference type="PIRNR" id="PIRNR002291"/>
    </source>
</evidence>
<dbReference type="GO" id="GO:0030117">
    <property type="term" value="C:membrane coat"/>
    <property type="evidence" value="ECO:0007669"/>
    <property type="project" value="InterPro"/>
</dbReference>
<accession>A0A317VJT6</accession>
<evidence type="ECO:0000256" key="1">
    <source>
        <dbReference type="ARBA" id="ARBA00004308"/>
    </source>
</evidence>
<dbReference type="InterPro" id="IPR016024">
    <property type="entry name" value="ARM-type_fold"/>
</dbReference>
<dbReference type="SUPFAM" id="SSF48371">
    <property type="entry name" value="ARM repeat"/>
    <property type="match status" value="1"/>
</dbReference>
<dbReference type="Pfam" id="PF01602">
    <property type="entry name" value="Adaptin_N"/>
    <property type="match status" value="1"/>
</dbReference>
<name>A0A317VJT6_9EURO</name>
<gene>
    <name evidence="8" type="ORF">BO94DRAFT_474805</name>
</gene>
<protein>
    <recommendedName>
        <fullName evidence="6">AP complex subunit beta</fullName>
    </recommendedName>
</protein>
<keyword evidence="5 6" id="KW-0472">Membrane</keyword>
<proteinExistence type="inferred from homology"/>
<comment type="function">
    <text evidence="6">Adaptins are components of the adaptor complexes which link clathrin to receptors in coated vesicles. Clathrin-associated protein complexes are believed to interact with the cytoplasmic tails of membrane proteins, leading to their selection and concentration.</text>
</comment>
<evidence type="ECO:0000256" key="2">
    <source>
        <dbReference type="ARBA" id="ARBA00006613"/>
    </source>
</evidence>
<feature type="domain" description="Clathrin/coatomer adaptor adaptin-like N-terminal" evidence="7">
    <location>
        <begin position="26"/>
        <end position="546"/>
    </location>
</feature>
<dbReference type="Proteomes" id="UP000246702">
    <property type="component" value="Unassembled WGS sequence"/>
</dbReference>
<dbReference type="GO" id="GO:0016192">
    <property type="term" value="P:vesicle-mediated transport"/>
    <property type="evidence" value="ECO:0007669"/>
    <property type="project" value="InterPro"/>
</dbReference>
<dbReference type="GO" id="GO:0030276">
    <property type="term" value="F:clathrin binding"/>
    <property type="evidence" value="ECO:0007669"/>
    <property type="project" value="InterPro"/>
</dbReference>
<evidence type="ECO:0000256" key="3">
    <source>
        <dbReference type="ARBA" id="ARBA00022448"/>
    </source>
</evidence>
<dbReference type="EMBL" id="MSFK01000030">
    <property type="protein sequence ID" value="PWY74614.1"/>
    <property type="molecule type" value="Genomic_DNA"/>
</dbReference>
<evidence type="ECO:0000313" key="9">
    <source>
        <dbReference type="Proteomes" id="UP000246702"/>
    </source>
</evidence>
<dbReference type="PIRSF" id="PIRSF002291">
    <property type="entry name" value="AP_complex_beta"/>
    <property type="match status" value="1"/>
</dbReference>
<dbReference type="STRING" id="1450535.A0A317VJT6"/>
<dbReference type="FunFam" id="1.25.10.10:FF:000044">
    <property type="entry name" value="AP complex subunit beta"/>
    <property type="match status" value="1"/>
</dbReference>
<reference evidence="8 9" key="1">
    <citation type="submission" date="2016-12" db="EMBL/GenBank/DDBJ databases">
        <title>The genomes of Aspergillus section Nigri reveals drivers in fungal speciation.</title>
        <authorList>
            <consortium name="DOE Joint Genome Institute"/>
            <person name="Vesth T.C."/>
            <person name="Nybo J."/>
            <person name="Theobald S."/>
            <person name="Brandl J."/>
            <person name="Frisvad J.C."/>
            <person name="Nielsen K.F."/>
            <person name="Lyhne E.K."/>
            <person name="Kogle M.E."/>
            <person name="Kuo A."/>
            <person name="Riley R."/>
            <person name="Clum A."/>
            <person name="Nolan M."/>
            <person name="Lipzen A."/>
            <person name="Salamov A."/>
            <person name="Henrissat B."/>
            <person name="Wiebenga A."/>
            <person name="De Vries R.P."/>
            <person name="Grigoriev I.V."/>
            <person name="Mortensen U.H."/>
            <person name="Andersen M.R."/>
            <person name="Baker S.E."/>
        </authorList>
    </citation>
    <scope>NUCLEOTIDE SEQUENCE [LARGE SCALE GENOMIC DNA]</scope>
    <source>
        <strain evidence="8 9">CBS 115572</strain>
    </source>
</reference>
<evidence type="ECO:0000256" key="4">
    <source>
        <dbReference type="ARBA" id="ARBA00022927"/>
    </source>
</evidence>
<dbReference type="InterPro" id="IPR011989">
    <property type="entry name" value="ARM-like"/>
</dbReference>
<dbReference type="InterPro" id="IPR002553">
    <property type="entry name" value="Clathrin/coatomer_adapt-like_N"/>
</dbReference>
<dbReference type="AlphaFoldDB" id="A0A317VJT6"/>
<dbReference type="GO" id="GO:0012505">
    <property type="term" value="C:endomembrane system"/>
    <property type="evidence" value="ECO:0007669"/>
    <property type="project" value="UniProtKB-SubCell"/>
</dbReference>
<dbReference type="InterPro" id="IPR026739">
    <property type="entry name" value="AP_beta"/>
</dbReference>
<dbReference type="Gene3D" id="1.25.10.10">
    <property type="entry name" value="Leucine-rich Repeat Variant"/>
    <property type="match status" value="1"/>
</dbReference>
<dbReference type="PANTHER" id="PTHR11134">
    <property type="entry name" value="ADAPTOR COMPLEX SUBUNIT BETA FAMILY MEMBER"/>
    <property type="match status" value="1"/>
</dbReference>
<comment type="similarity">
    <text evidence="2 6">Belongs to the adaptor complexes large subunit family.</text>
</comment>
<keyword evidence="9" id="KW-1185">Reference proteome</keyword>
<keyword evidence="4 6" id="KW-0653">Protein transport</keyword>
<evidence type="ECO:0000313" key="8">
    <source>
        <dbReference type="EMBL" id="PWY74614.1"/>
    </source>
</evidence>
<evidence type="ECO:0000256" key="5">
    <source>
        <dbReference type="ARBA" id="ARBA00023136"/>
    </source>
</evidence>
<keyword evidence="3 6" id="KW-0813">Transport</keyword>
<comment type="subcellular location">
    <subcellularLocation>
        <location evidence="1">Endomembrane system</location>
    </subcellularLocation>
</comment>
<dbReference type="InterPro" id="IPR016342">
    <property type="entry name" value="AP_complex_bsu_1_2_4"/>
</dbReference>
<dbReference type="RefSeq" id="XP_025463807.1">
    <property type="nucleotide sequence ID" value="XM_025608529.1"/>
</dbReference>
<dbReference type="GO" id="GO:0006886">
    <property type="term" value="P:intracellular protein transport"/>
    <property type="evidence" value="ECO:0007669"/>
    <property type="project" value="InterPro"/>
</dbReference>
<dbReference type="GeneID" id="37110672"/>
<organism evidence="8 9">
    <name type="scientific">Aspergillus sclerotioniger CBS 115572</name>
    <dbReference type="NCBI Taxonomy" id="1450535"/>
    <lineage>
        <taxon>Eukaryota</taxon>
        <taxon>Fungi</taxon>
        <taxon>Dikarya</taxon>
        <taxon>Ascomycota</taxon>
        <taxon>Pezizomycotina</taxon>
        <taxon>Eurotiomycetes</taxon>
        <taxon>Eurotiomycetidae</taxon>
        <taxon>Eurotiales</taxon>
        <taxon>Aspergillaceae</taxon>
        <taxon>Aspergillus</taxon>
        <taxon>Aspergillus subgen. Circumdati</taxon>
    </lineage>
</organism>
<comment type="caution">
    <text evidence="8">The sequence shown here is derived from an EMBL/GenBank/DDBJ whole genome shotgun (WGS) entry which is preliminary data.</text>
</comment>
<sequence>MFLSVVPYTAQYGSPFSRTKQGKVAELRQELNSGGKKDKNHSAKKIALKKIVANMTMSNNDMVALFPDVIGCMNLPSLEIKKMCFLFLVNYSRLKPEIALKALPILIDDMDDTNPLVRALALRTISYIHVREFVEATVQPVKRLMGDMDPYVRKTAAFCVAKLYEHDKKMVEASDLIDRLNSMLKDENPTVVSSVLASLVDIWGRSESISLTIDYTSASKLVSILPDCSEWGQSYILEALMSYVPQDSAEALLLAERIAPRLSHSNSAVVLTAIRVILYLMNYIADERHVTSLAKKLSPPLVTLLSKPPEVQYLALRNAILILQKRPEVLRNDIRCFFCNYNDPIYVKVTKLELIFMLTTKENISVVLAELREYATEIDVHFVRKAVRAIGKLAIKIESAAKQCIDTLLDLVNAKIPYIVQEATVVIRNIFRKYPNQYENIIGNVIQNIDELDEPEAKAAIIWIIGQYADRIENSDGLLQDYLATFHDETVEVQLALLTATVKFFIQRPTKGQQLVPQVLKWCTEETDDPDLRDRGYMYWRLLSTDPATAKQVVMGEKPPISAESEKLDSRTLEELCLNVGTLATVYLKPVQQVFRSARTRRLQYSPALQKPQEDPGNAVWQFPAPSQSNSPTAAMAASAFPPTAAPGDMNAAVNAADSYFNSVGSQQMAALDLGGREDGSGGGGALQTQYVVNQNQQQVYQPQLAGGAATGELLLL</sequence>
<dbReference type="OrthoDB" id="10254310at2759"/>
<evidence type="ECO:0000259" key="7">
    <source>
        <dbReference type="Pfam" id="PF01602"/>
    </source>
</evidence>